<dbReference type="InterPro" id="IPR036397">
    <property type="entry name" value="RNaseH_sf"/>
</dbReference>
<evidence type="ECO:0000313" key="10">
    <source>
        <dbReference type="Proteomes" id="UP001215598"/>
    </source>
</evidence>
<comment type="caution">
    <text evidence="9">The sequence shown here is derived from an EMBL/GenBank/DDBJ whole genome shotgun (WGS) entry which is preliminary data.</text>
</comment>
<dbReference type="EMBL" id="JARKIB010000112">
    <property type="protein sequence ID" value="KAJ7738408.1"/>
    <property type="molecule type" value="Genomic_DNA"/>
</dbReference>
<evidence type="ECO:0000256" key="2">
    <source>
        <dbReference type="ARBA" id="ARBA00005300"/>
    </source>
</evidence>
<evidence type="ECO:0000313" key="9">
    <source>
        <dbReference type="EMBL" id="KAJ7738408.1"/>
    </source>
</evidence>
<dbReference type="PANTHER" id="PTHR10642">
    <property type="entry name" value="RIBONUCLEASE H1"/>
    <property type="match status" value="1"/>
</dbReference>
<dbReference type="PROSITE" id="PS50879">
    <property type="entry name" value="RNASE_H_1"/>
    <property type="match status" value="1"/>
</dbReference>
<keyword evidence="4" id="KW-0540">Nuclease</keyword>
<evidence type="ECO:0000256" key="7">
    <source>
        <dbReference type="ARBA" id="ARBA00022801"/>
    </source>
</evidence>
<evidence type="ECO:0000256" key="5">
    <source>
        <dbReference type="ARBA" id="ARBA00022723"/>
    </source>
</evidence>
<gene>
    <name evidence="9" type="ORF">B0H16DRAFT_98543</name>
</gene>
<dbReference type="PANTHER" id="PTHR10642:SF26">
    <property type="entry name" value="RIBONUCLEASE H1"/>
    <property type="match status" value="1"/>
</dbReference>
<dbReference type="Pfam" id="PF00075">
    <property type="entry name" value="RNase_H"/>
    <property type="match status" value="1"/>
</dbReference>
<dbReference type="InterPro" id="IPR002156">
    <property type="entry name" value="RNaseH_domain"/>
</dbReference>
<evidence type="ECO:0000256" key="4">
    <source>
        <dbReference type="ARBA" id="ARBA00022722"/>
    </source>
</evidence>
<comment type="similarity">
    <text evidence="2">Belongs to the RNase H family.</text>
</comment>
<organism evidence="9 10">
    <name type="scientific">Mycena metata</name>
    <dbReference type="NCBI Taxonomy" id="1033252"/>
    <lineage>
        <taxon>Eukaryota</taxon>
        <taxon>Fungi</taxon>
        <taxon>Dikarya</taxon>
        <taxon>Basidiomycota</taxon>
        <taxon>Agaricomycotina</taxon>
        <taxon>Agaricomycetes</taxon>
        <taxon>Agaricomycetidae</taxon>
        <taxon>Agaricales</taxon>
        <taxon>Marasmiineae</taxon>
        <taxon>Mycenaceae</taxon>
        <taxon>Mycena</taxon>
    </lineage>
</organism>
<dbReference type="InterPro" id="IPR050092">
    <property type="entry name" value="RNase_H"/>
</dbReference>
<evidence type="ECO:0000256" key="6">
    <source>
        <dbReference type="ARBA" id="ARBA00022759"/>
    </source>
</evidence>
<keyword evidence="6" id="KW-0255">Endonuclease</keyword>
<evidence type="ECO:0000256" key="3">
    <source>
        <dbReference type="ARBA" id="ARBA00012180"/>
    </source>
</evidence>
<dbReference type="GO" id="GO:0004523">
    <property type="term" value="F:RNA-DNA hybrid ribonuclease activity"/>
    <property type="evidence" value="ECO:0007669"/>
    <property type="project" value="UniProtKB-EC"/>
</dbReference>
<feature type="domain" description="RNase H type-1" evidence="8">
    <location>
        <begin position="38"/>
        <end position="207"/>
    </location>
</feature>
<reference evidence="9" key="1">
    <citation type="submission" date="2023-03" db="EMBL/GenBank/DDBJ databases">
        <title>Massive genome expansion in bonnet fungi (Mycena s.s.) driven by repeated elements and novel gene families across ecological guilds.</title>
        <authorList>
            <consortium name="Lawrence Berkeley National Laboratory"/>
            <person name="Harder C.B."/>
            <person name="Miyauchi S."/>
            <person name="Viragh M."/>
            <person name="Kuo A."/>
            <person name="Thoen E."/>
            <person name="Andreopoulos B."/>
            <person name="Lu D."/>
            <person name="Skrede I."/>
            <person name="Drula E."/>
            <person name="Henrissat B."/>
            <person name="Morin E."/>
            <person name="Kohler A."/>
            <person name="Barry K."/>
            <person name="LaButti K."/>
            <person name="Morin E."/>
            <person name="Salamov A."/>
            <person name="Lipzen A."/>
            <person name="Mereny Z."/>
            <person name="Hegedus B."/>
            <person name="Baldrian P."/>
            <person name="Stursova M."/>
            <person name="Weitz H."/>
            <person name="Taylor A."/>
            <person name="Grigoriev I.V."/>
            <person name="Nagy L.G."/>
            <person name="Martin F."/>
            <person name="Kauserud H."/>
        </authorList>
    </citation>
    <scope>NUCLEOTIDE SEQUENCE</scope>
    <source>
        <strain evidence="9">CBHHK182m</strain>
    </source>
</reference>
<proteinExistence type="inferred from homology"/>
<comment type="catalytic activity">
    <reaction evidence="1">
        <text>Endonucleolytic cleavage to 5'-phosphomonoester.</text>
        <dbReference type="EC" id="3.1.26.4"/>
    </reaction>
</comment>
<name>A0AAD7IA35_9AGAR</name>
<dbReference type="InterPro" id="IPR012337">
    <property type="entry name" value="RNaseH-like_sf"/>
</dbReference>
<dbReference type="Proteomes" id="UP001215598">
    <property type="component" value="Unassembled WGS sequence"/>
</dbReference>
<dbReference type="GO" id="GO:0046872">
    <property type="term" value="F:metal ion binding"/>
    <property type="evidence" value="ECO:0007669"/>
    <property type="project" value="UniProtKB-KW"/>
</dbReference>
<dbReference type="SUPFAM" id="SSF53098">
    <property type="entry name" value="Ribonuclease H-like"/>
    <property type="match status" value="1"/>
</dbReference>
<keyword evidence="5" id="KW-0479">Metal-binding</keyword>
<accession>A0AAD7IA35</accession>
<keyword evidence="10" id="KW-1185">Reference proteome</keyword>
<evidence type="ECO:0000256" key="1">
    <source>
        <dbReference type="ARBA" id="ARBA00000077"/>
    </source>
</evidence>
<protein>
    <recommendedName>
        <fullName evidence="3">ribonuclease H</fullName>
        <ecNumber evidence="3">3.1.26.4</ecNumber>
    </recommendedName>
</protein>
<evidence type="ECO:0000259" key="8">
    <source>
        <dbReference type="PROSITE" id="PS50879"/>
    </source>
</evidence>
<sequence>MYFHPEFERLFFPPDPYGHRISTCDYCNRFIANHGSPCHRHLFVFVDGACARNGQPDARSGIGCAMGTSRADQLSAPVTEAMDPSPRRTSQRAELLAAIHGLEMLVQANVEYREDCSGLMCANPDIDYTVVGDSEYMVKGITEWVPQWKRTGWISMRDGGVPRNVDLFKRLDAIVSEYENQGITIRFLHVGRNFNRLADGLATRAIPASS</sequence>
<dbReference type="EC" id="3.1.26.4" evidence="3"/>
<keyword evidence="7" id="KW-0378">Hydrolase</keyword>
<dbReference type="AlphaFoldDB" id="A0AAD7IA35"/>
<dbReference type="Gene3D" id="3.30.420.10">
    <property type="entry name" value="Ribonuclease H-like superfamily/Ribonuclease H"/>
    <property type="match status" value="1"/>
</dbReference>
<dbReference type="CDD" id="cd13934">
    <property type="entry name" value="RNase_H_Dikarya_like"/>
    <property type="match status" value="1"/>
</dbReference>
<dbReference type="GO" id="GO:0043137">
    <property type="term" value="P:DNA replication, removal of RNA primer"/>
    <property type="evidence" value="ECO:0007669"/>
    <property type="project" value="TreeGrafter"/>
</dbReference>
<dbReference type="GO" id="GO:0003676">
    <property type="term" value="F:nucleic acid binding"/>
    <property type="evidence" value="ECO:0007669"/>
    <property type="project" value="InterPro"/>
</dbReference>